<organism evidence="6">
    <name type="scientific">hydrothermal vent metagenome</name>
    <dbReference type="NCBI Taxonomy" id="652676"/>
    <lineage>
        <taxon>unclassified sequences</taxon>
        <taxon>metagenomes</taxon>
        <taxon>ecological metagenomes</taxon>
    </lineage>
</organism>
<dbReference type="SUPFAM" id="SSF88659">
    <property type="entry name" value="Sigma3 and sigma4 domains of RNA polymerase sigma factors"/>
    <property type="match status" value="1"/>
</dbReference>
<keyword evidence="3" id="KW-0731">Sigma factor</keyword>
<dbReference type="InterPro" id="IPR007627">
    <property type="entry name" value="RNA_pol_sigma70_r2"/>
</dbReference>
<evidence type="ECO:0000259" key="5">
    <source>
        <dbReference type="Pfam" id="PF04542"/>
    </source>
</evidence>
<protein>
    <recommendedName>
        <fullName evidence="5">RNA polymerase sigma-70 region 2 domain-containing protein</fullName>
    </recommendedName>
</protein>
<dbReference type="InterPro" id="IPR013324">
    <property type="entry name" value="RNA_pol_sigma_r3/r4-like"/>
</dbReference>
<evidence type="ECO:0000313" key="6">
    <source>
        <dbReference type="EMBL" id="VAX39532.1"/>
    </source>
</evidence>
<dbReference type="PANTHER" id="PTHR43133">
    <property type="entry name" value="RNA POLYMERASE ECF-TYPE SIGMA FACTO"/>
    <property type="match status" value="1"/>
</dbReference>
<dbReference type="SUPFAM" id="SSF88946">
    <property type="entry name" value="Sigma2 domain of RNA polymerase sigma factors"/>
    <property type="match status" value="1"/>
</dbReference>
<dbReference type="InterPro" id="IPR036388">
    <property type="entry name" value="WH-like_DNA-bd_sf"/>
</dbReference>
<dbReference type="Pfam" id="PF04542">
    <property type="entry name" value="Sigma70_r2"/>
    <property type="match status" value="1"/>
</dbReference>
<dbReference type="InterPro" id="IPR039425">
    <property type="entry name" value="RNA_pol_sigma-70-like"/>
</dbReference>
<dbReference type="GO" id="GO:0006352">
    <property type="term" value="P:DNA-templated transcription initiation"/>
    <property type="evidence" value="ECO:0007669"/>
    <property type="project" value="InterPro"/>
</dbReference>
<comment type="similarity">
    <text evidence="1">Belongs to the sigma-70 factor family. ECF subfamily.</text>
</comment>
<proteinExistence type="inferred from homology"/>
<sequence>MTHSSNNSSLSDDRDKAGEFVWEHTMHSRYIYAYLRTLVPNSEDADDVFQEVGITLWEKFDEFKRGTNFRAWACQIAYFKVLEHRRKTNHLPVLLSPVACQRLAETMNQRIGKTEKEFQALQGCLEKLREKDRELITSRYQPEGSPKQLASTKNVPVKRIYKSLSRIRNALHECIKRTLAEEPSV</sequence>
<reference evidence="6" key="1">
    <citation type="submission" date="2018-06" db="EMBL/GenBank/DDBJ databases">
        <authorList>
            <person name="Zhirakovskaya E."/>
        </authorList>
    </citation>
    <scope>NUCLEOTIDE SEQUENCE</scope>
</reference>
<dbReference type="EMBL" id="UOGL01000338">
    <property type="protein sequence ID" value="VAX39532.1"/>
    <property type="molecule type" value="Genomic_DNA"/>
</dbReference>
<keyword evidence="2" id="KW-0805">Transcription regulation</keyword>
<dbReference type="Gene3D" id="1.10.10.10">
    <property type="entry name" value="Winged helix-like DNA-binding domain superfamily/Winged helix DNA-binding domain"/>
    <property type="match status" value="1"/>
</dbReference>
<dbReference type="AlphaFoldDB" id="A0A3B1DFG0"/>
<dbReference type="NCBIfam" id="TIGR02989">
    <property type="entry name" value="Sig-70_gvs1"/>
    <property type="match status" value="1"/>
</dbReference>
<evidence type="ECO:0000256" key="2">
    <source>
        <dbReference type="ARBA" id="ARBA00023015"/>
    </source>
</evidence>
<keyword evidence="4" id="KW-0804">Transcription</keyword>
<dbReference type="Gene3D" id="1.10.1740.10">
    <property type="match status" value="1"/>
</dbReference>
<evidence type="ECO:0000256" key="1">
    <source>
        <dbReference type="ARBA" id="ARBA00010641"/>
    </source>
</evidence>
<evidence type="ECO:0000256" key="3">
    <source>
        <dbReference type="ARBA" id="ARBA00023082"/>
    </source>
</evidence>
<feature type="domain" description="RNA polymerase sigma-70 region 2" evidence="5">
    <location>
        <begin position="26"/>
        <end position="88"/>
    </location>
</feature>
<gene>
    <name evidence="6" type="ORF">MNBD_PLANCTO02-1727</name>
</gene>
<dbReference type="InterPro" id="IPR013325">
    <property type="entry name" value="RNA_pol_sigma_r2"/>
</dbReference>
<accession>A0A3B1DFG0</accession>
<name>A0A3B1DFG0_9ZZZZ</name>
<dbReference type="GO" id="GO:0016987">
    <property type="term" value="F:sigma factor activity"/>
    <property type="evidence" value="ECO:0007669"/>
    <property type="project" value="UniProtKB-KW"/>
</dbReference>
<dbReference type="InterPro" id="IPR014284">
    <property type="entry name" value="RNA_pol_sigma-70_dom"/>
</dbReference>
<evidence type="ECO:0000256" key="4">
    <source>
        <dbReference type="ARBA" id="ARBA00023163"/>
    </source>
</evidence>
<dbReference type="InterPro" id="IPR014331">
    <property type="entry name" value="RNA_pol_sigma70_ECF_RHOBA"/>
</dbReference>
<dbReference type="NCBIfam" id="TIGR02937">
    <property type="entry name" value="sigma70-ECF"/>
    <property type="match status" value="1"/>
</dbReference>
<dbReference type="PANTHER" id="PTHR43133:SF51">
    <property type="entry name" value="RNA POLYMERASE SIGMA FACTOR"/>
    <property type="match status" value="1"/>
</dbReference>